<sequence>MEDDLSFFNENLKKMELRCQEGAEIYDKAKQKIIQREKDMKEIATRESEILSQKLNVLLKPQNDALNKTKETLQKNIEHLKHTTTLTDQILHSNDAKLVFDIAISIKKELPSKDIKGLNVSVKSPVEFIASDLSIRFGSLVIMPKLAIIQSVQTALTTIICLESFQNGTYVSIVSPTSSDSQTSLEYFQLEGSSFVVECKSSLECKPCGLKVIENNRILLLCQDKILSFSKSNKKEIFFQSHLVHCSPDPCMCITAEGNILLGCNYGFFIRFSDAILVSNKGFLRNIFPLKYHVAKIAANEHGIYMIISHSSSMKAVQGLSTTFELKWTYEGHRSINSKVKFEPMDIAVSAAGLIYVTDKNTSSIHVLTPDGDFVANYGKEHGIIDPEILHINKEGQLIIWCNDGKIHVANISS</sequence>
<dbReference type="SUPFAM" id="SSF101898">
    <property type="entry name" value="NHL repeat"/>
    <property type="match status" value="1"/>
</dbReference>
<evidence type="ECO:0000256" key="2">
    <source>
        <dbReference type="PROSITE-ProRule" id="PRU00504"/>
    </source>
</evidence>
<protein>
    <recommendedName>
        <fullName evidence="5">TRIM2_3</fullName>
    </recommendedName>
</protein>
<keyword evidence="4" id="KW-1185">Reference proteome</keyword>
<organism evidence="3 4">
    <name type="scientific">Mytilus coruscus</name>
    <name type="common">Sea mussel</name>
    <dbReference type="NCBI Taxonomy" id="42192"/>
    <lineage>
        <taxon>Eukaryota</taxon>
        <taxon>Metazoa</taxon>
        <taxon>Spiralia</taxon>
        <taxon>Lophotrochozoa</taxon>
        <taxon>Mollusca</taxon>
        <taxon>Bivalvia</taxon>
        <taxon>Autobranchia</taxon>
        <taxon>Pteriomorphia</taxon>
        <taxon>Mytilida</taxon>
        <taxon>Mytiloidea</taxon>
        <taxon>Mytilidae</taxon>
        <taxon>Mytilinae</taxon>
        <taxon>Mytilus</taxon>
    </lineage>
</organism>
<dbReference type="PROSITE" id="PS51125">
    <property type="entry name" value="NHL"/>
    <property type="match status" value="1"/>
</dbReference>
<evidence type="ECO:0008006" key="5">
    <source>
        <dbReference type="Google" id="ProtNLM"/>
    </source>
</evidence>
<evidence type="ECO:0000256" key="1">
    <source>
        <dbReference type="ARBA" id="ARBA00022737"/>
    </source>
</evidence>
<dbReference type="EMBL" id="CACVKT020007226">
    <property type="protein sequence ID" value="CAC5406452.1"/>
    <property type="molecule type" value="Genomic_DNA"/>
</dbReference>
<dbReference type="Proteomes" id="UP000507470">
    <property type="component" value="Unassembled WGS sequence"/>
</dbReference>
<dbReference type="InterPro" id="IPR011042">
    <property type="entry name" value="6-blade_b-propeller_TolB-like"/>
</dbReference>
<keyword evidence="1" id="KW-0677">Repeat</keyword>
<accession>A0A6J8DGH8</accession>
<name>A0A6J8DGH8_MYTCO</name>
<dbReference type="InterPro" id="IPR001258">
    <property type="entry name" value="NHL_repeat"/>
</dbReference>
<reference evidence="3 4" key="1">
    <citation type="submission" date="2020-06" db="EMBL/GenBank/DDBJ databases">
        <authorList>
            <person name="Li R."/>
            <person name="Bekaert M."/>
        </authorList>
    </citation>
    <scope>NUCLEOTIDE SEQUENCE [LARGE SCALE GENOMIC DNA]</scope>
    <source>
        <strain evidence="4">wild</strain>
    </source>
</reference>
<proteinExistence type="predicted"/>
<feature type="repeat" description="NHL" evidence="2">
    <location>
        <begin position="344"/>
        <end position="371"/>
    </location>
</feature>
<gene>
    <name evidence="3" type="ORF">MCOR_40024</name>
</gene>
<evidence type="ECO:0000313" key="4">
    <source>
        <dbReference type="Proteomes" id="UP000507470"/>
    </source>
</evidence>
<evidence type="ECO:0000313" key="3">
    <source>
        <dbReference type="EMBL" id="CAC5406452.1"/>
    </source>
</evidence>
<dbReference type="AlphaFoldDB" id="A0A6J8DGH8"/>
<dbReference type="OrthoDB" id="6177758at2759"/>
<dbReference type="Gene3D" id="2.120.10.30">
    <property type="entry name" value="TolB, C-terminal domain"/>
    <property type="match status" value="1"/>
</dbReference>